<dbReference type="Proteomes" id="UP001565435">
    <property type="component" value="Unassembled WGS sequence"/>
</dbReference>
<accession>A0ABV4EMX4</accession>
<feature type="domain" description="FAS1-like dehydratase" evidence="1">
    <location>
        <begin position="17"/>
        <end position="143"/>
    </location>
</feature>
<comment type="caution">
    <text evidence="2">The sequence shown here is derived from an EMBL/GenBank/DDBJ whole genome shotgun (WGS) entry which is preliminary data.</text>
</comment>
<dbReference type="InterPro" id="IPR039569">
    <property type="entry name" value="FAS1-like_DH_region"/>
</dbReference>
<dbReference type="InterPro" id="IPR016709">
    <property type="entry name" value="HadA-like"/>
</dbReference>
<keyword evidence="3" id="KW-1185">Reference proteome</keyword>
<evidence type="ECO:0000313" key="2">
    <source>
        <dbReference type="EMBL" id="MEY9259891.1"/>
    </source>
</evidence>
<evidence type="ECO:0000313" key="3">
    <source>
        <dbReference type="Proteomes" id="UP001565435"/>
    </source>
</evidence>
<dbReference type="CDD" id="cd03441">
    <property type="entry name" value="R_hydratase_like"/>
    <property type="match status" value="1"/>
</dbReference>
<protein>
    <submittedName>
        <fullName evidence="2">Acyl dehydratase</fullName>
    </submittedName>
</protein>
<gene>
    <name evidence="2" type="ORF">ABH903_002928</name>
</gene>
<reference evidence="2 3" key="1">
    <citation type="submission" date="2024-07" db="EMBL/GenBank/DDBJ databases">
        <title>Mealworm larvae gut microbial communities from Newark, Delaware, USA.</title>
        <authorList>
            <person name="Blenner M."/>
        </authorList>
    </citation>
    <scope>NUCLEOTIDE SEQUENCE [LARGE SCALE GENOMIC DNA]</scope>
    <source>
        <strain evidence="2 3">UD i117</strain>
    </source>
</reference>
<evidence type="ECO:0000259" key="1">
    <source>
        <dbReference type="Pfam" id="PF13452"/>
    </source>
</evidence>
<dbReference type="PIRSF" id="PIRSF018072">
    <property type="entry name" value="UCP018072"/>
    <property type="match status" value="1"/>
</dbReference>
<proteinExistence type="predicted"/>
<dbReference type="Gene3D" id="3.10.129.10">
    <property type="entry name" value="Hotdog Thioesterase"/>
    <property type="match status" value="1"/>
</dbReference>
<name>A0ABV4EMX4_BREEP</name>
<dbReference type="EMBL" id="JBGBYS010000020">
    <property type="protein sequence ID" value="MEY9259891.1"/>
    <property type="molecule type" value="Genomic_DNA"/>
</dbReference>
<sequence length="155" mass="16460">MEERAHMPVNTEKQGATFTLPQPYEVSREAIAEFALATGAKADYHFDTEAATALGYRDVVAPTTFAVIIAQKSEAAYISDPASGIDFSKVVHGSEQFSFTRPIVAGDVLSAVTHVDGVRAAGSNAMITTRTEITDVVQQPVVTVTSTIVVRGDGE</sequence>
<dbReference type="InterPro" id="IPR029069">
    <property type="entry name" value="HotDog_dom_sf"/>
</dbReference>
<dbReference type="Pfam" id="PF13452">
    <property type="entry name" value="FAS1_DH_region"/>
    <property type="match status" value="1"/>
</dbReference>
<organism evidence="2 3">
    <name type="scientific">Brevibacterium epidermidis</name>
    <dbReference type="NCBI Taxonomy" id="1698"/>
    <lineage>
        <taxon>Bacteria</taxon>
        <taxon>Bacillati</taxon>
        <taxon>Actinomycetota</taxon>
        <taxon>Actinomycetes</taxon>
        <taxon>Micrococcales</taxon>
        <taxon>Brevibacteriaceae</taxon>
        <taxon>Brevibacterium</taxon>
    </lineage>
</organism>
<dbReference type="SUPFAM" id="SSF54637">
    <property type="entry name" value="Thioesterase/thiol ester dehydrase-isomerase"/>
    <property type="match status" value="1"/>
</dbReference>